<dbReference type="Proteomes" id="UP001165960">
    <property type="component" value="Unassembled WGS sequence"/>
</dbReference>
<comment type="caution">
    <text evidence="1">The sequence shown here is derived from an EMBL/GenBank/DDBJ whole genome shotgun (WGS) entry which is preliminary data.</text>
</comment>
<organism evidence="1 2">
    <name type="scientific">Entomophthora muscae</name>
    <dbReference type="NCBI Taxonomy" id="34485"/>
    <lineage>
        <taxon>Eukaryota</taxon>
        <taxon>Fungi</taxon>
        <taxon>Fungi incertae sedis</taxon>
        <taxon>Zoopagomycota</taxon>
        <taxon>Entomophthoromycotina</taxon>
        <taxon>Entomophthoromycetes</taxon>
        <taxon>Entomophthorales</taxon>
        <taxon>Entomophthoraceae</taxon>
        <taxon>Entomophthora</taxon>
    </lineage>
</organism>
<keyword evidence="2" id="KW-1185">Reference proteome</keyword>
<protein>
    <submittedName>
        <fullName evidence="1">Uncharacterized protein</fullName>
    </submittedName>
</protein>
<gene>
    <name evidence="1" type="ORF">DSO57_1024303</name>
</gene>
<name>A0ACC2SFI8_9FUNG</name>
<evidence type="ECO:0000313" key="1">
    <source>
        <dbReference type="EMBL" id="KAJ9061070.1"/>
    </source>
</evidence>
<dbReference type="EMBL" id="QTSX02005101">
    <property type="protein sequence ID" value="KAJ9061070.1"/>
    <property type="molecule type" value="Genomic_DNA"/>
</dbReference>
<sequence>MRRLVKESEPIGKQALDSGMGPFIASTVLFGLVYTSWVVYQLIFAKHIIRHNSVGLYNAEYRYSLEYGLRWSPRQGLFKDGPIPSLVISKDRECTMYSGNQTCVQLTSVDFVLKQKRFIKDIVSLTLSPQQAVRIPLKYGWNINNVSPLRLVNRDSFPTCKFNGCMLEKRKFTLNAAMYEQAWFKQIFVTVGYTVNVTLINGNFTSNHSQLLVPLFDEYCSAQVLVSELGVL</sequence>
<evidence type="ECO:0000313" key="2">
    <source>
        <dbReference type="Proteomes" id="UP001165960"/>
    </source>
</evidence>
<proteinExistence type="predicted"/>
<reference evidence="1" key="1">
    <citation type="submission" date="2022-04" db="EMBL/GenBank/DDBJ databases">
        <title>Genome of the entomopathogenic fungus Entomophthora muscae.</title>
        <authorList>
            <person name="Elya C."/>
            <person name="Lovett B.R."/>
            <person name="Lee E."/>
            <person name="Macias A.M."/>
            <person name="Hajek A.E."/>
            <person name="De Bivort B.L."/>
            <person name="Kasson M.T."/>
            <person name="De Fine Licht H.H."/>
            <person name="Stajich J.E."/>
        </authorList>
    </citation>
    <scope>NUCLEOTIDE SEQUENCE</scope>
    <source>
        <strain evidence="1">Berkeley</strain>
    </source>
</reference>
<accession>A0ACC2SFI8</accession>